<dbReference type="SUPFAM" id="SSF51445">
    <property type="entry name" value="(Trans)glycosidases"/>
    <property type="match status" value="1"/>
</dbReference>
<keyword evidence="6" id="KW-0812">Transmembrane</keyword>
<dbReference type="Proteomes" id="UP001187471">
    <property type="component" value="Unassembled WGS sequence"/>
</dbReference>
<dbReference type="GO" id="GO:0005975">
    <property type="term" value="P:carbohydrate metabolic process"/>
    <property type="evidence" value="ECO:0007669"/>
    <property type="project" value="InterPro"/>
</dbReference>
<evidence type="ECO:0000256" key="2">
    <source>
        <dbReference type="ARBA" id="ARBA00022801"/>
    </source>
</evidence>
<evidence type="ECO:0000256" key="7">
    <source>
        <dbReference type="SAM" id="SignalP"/>
    </source>
</evidence>
<evidence type="ECO:0000313" key="8">
    <source>
        <dbReference type="EMBL" id="KAK2983251.1"/>
    </source>
</evidence>
<dbReference type="PROSITE" id="PS00587">
    <property type="entry name" value="GLYCOSYL_HYDROL_F17"/>
    <property type="match status" value="1"/>
</dbReference>
<dbReference type="Gene3D" id="3.20.20.80">
    <property type="entry name" value="Glycosidases"/>
    <property type="match status" value="1"/>
</dbReference>
<dbReference type="EMBL" id="JAVXUO010001346">
    <property type="protein sequence ID" value="KAK2983251.1"/>
    <property type="molecule type" value="Genomic_DNA"/>
</dbReference>
<evidence type="ECO:0000256" key="1">
    <source>
        <dbReference type="ARBA" id="ARBA00008773"/>
    </source>
</evidence>
<dbReference type="GO" id="GO:0004553">
    <property type="term" value="F:hydrolase activity, hydrolyzing O-glycosyl compounds"/>
    <property type="evidence" value="ECO:0007669"/>
    <property type="project" value="InterPro"/>
</dbReference>
<dbReference type="Pfam" id="PF00332">
    <property type="entry name" value="Glyco_hydro_17"/>
    <property type="match status" value="1"/>
</dbReference>
<feature type="signal peptide" evidence="7">
    <location>
        <begin position="1"/>
        <end position="26"/>
    </location>
</feature>
<evidence type="ECO:0008006" key="10">
    <source>
        <dbReference type="Google" id="ProtNLM"/>
    </source>
</evidence>
<keyword evidence="2 5" id="KW-0378">Hydrolase</keyword>
<accession>A0AA88UIE3</accession>
<keyword evidence="6" id="KW-0472">Membrane</keyword>
<evidence type="ECO:0000256" key="3">
    <source>
        <dbReference type="ARBA" id="ARBA00023295"/>
    </source>
</evidence>
<evidence type="ECO:0000256" key="6">
    <source>
        <dbReference type="SAM" id="Phobius"/>
    </source>
</evidence>
<feature type="transmembrane region" description="Helical" evidence="6">
    <location>
        <begin position="364"/>
        <end position="384"/>
    </location>
</feature>
<evidence type="ECO:0000313" key="9">
    <source>
        <dbReference type="Proteomes" id="UP001187471"/>
    </source>
</evidence>
<dbReference type="AlphaFoldDB" id="A0AA88UIE3"/>
<proteinExistence type="inferred from homology"/>
<reference evidence="8" key="1">
    <citation type="submission" date="2022-12" db="EMBL/GenBank/DDBJ databases">
        <title>Draft genome assemblies for two species of Escallonia (Escalloniales).</title>
        <authorList>
            <person name="Chanderbali A."/>
            <person name="Dervinis C."/>
            <person name="Anghel I."/>
            <person name="Soltis D."/>
            <person name="Soltis P."/>
            <person name="Zapata F."/>
        </authorList>
    </citation>
    <scope>NUCLEOTIDE SEQUENCE</scope>
    <source>
        <strain evidence="8">UCBG92.1500</strain>
        <tissue evidence="8">Leaf</tissue>
    </source>
</reference>
<comment type="caution">
    <text evidence="8">The sequence shown here is derived from an EMBL/GenBank/DDBJ whole genome shotgun (WGS) entry which is preliminary data.</text>
</comment>
<dbReference type="InterPro" id="IPR017853">
    <property type="entry name" value="GH"/>
</dbReference>
<organism evidence="8 9">
    <name type="scientific">Escallonia rubra</name>
    <dbReference type="NCBI Taxonomy" id="112253"/>
    <lineage>
        <taxon>Eukaryota</taxon>
        <taxon>Viridiplantae</taxon>
        <taxon>Streptophyta</taxon>
        <taxon>Embryophyta</taxon>
        <taxon>Tracheophyta</taxon>
        <taxon>Spermatophyta</taxon>
        <taxon>Magnoliopsida</taxon>
        <taxon>eudicotyledons</taxon>
        <taxon>Gunneridae</taxon>
        <taxon>Pentapetalae</taxon>
        <taxon>asterids</taxon>
        <taxon>campanulids</taxon>
        <taxon>Escalloniales</taxon>
        <taxon>Escalloniaceae</taxon>
        <taxon>Escallonia</taxon>
    </lineage>
</organism>
<keyword evidence="7" id="KW-0732">Signal</keyword>
<evidence type="ECO:0000256" key="5">
    <source>
        <dbReference type="RuleBase" id="RU004336"/>
    </source>
</evidence>
<dbReference type="PANTHER" id="PTHR32227">
    <property type="entry name" value="GLUCAN ENDO-1,3-BETA-GLUCOSIDASE BG1-RELATED-RELATED"/>
    <property type="match status" value="1"/>
</dbReference>
<keyword evidence="9" id="KW-1185">Reference proteome</keyword>
<sequence length="392" mass="42295">MSVSSFSFPFSLLFFSLLTTTTTTVATTIGVTYNPTDTLPPPEHVAGALQTLKIPAVRLPQPDPSVVRACSYCNTSLLLTVPNSLVPSFATNRSAAELWLYTHVVPFHPRARISAISVGSDTPSDASDLSSSLLPAIRNLHSSLSDLGLRHISVSTTFSFINTLTTSFPPSSAEFQQPLNDIIIKPLLQFLEETNSSFLINLYPYNVYKLNSEIPIGYALFQEQPFNFRDDHVTGVRYRNLFDMMVDAVVAAMAVSGHENIPIIVTETGWPSSASGAGNTNDGEASPVFAEMYLKGLLLHLNSGLGTPLRKEGVAEAYIYQLFDNGTEQGSNGVVGGSEQRWGIVYPNMTMKYRITFSGGSGRVGGAPVGMVIGVVLVVGVLLFRKDLVACS</sequence>
<name>A0AA88UIE3_9ASTE</name>
<protein>
    <recommendedName>
        <fullName evidence="10">Glucan endo-1,3-beta-D-glucosidase</fullName>
    </recommendedName>
</protein>
<evidence type="ECO:0000256" key="4">
    <source>
        <dbReference type="RuleBase" id="RU004335"/>
    </source>
</evidence>
<dbReference type="InterPro" id="IPR000490">
    <property type="entry name" value="Glyco_hydro_17"/>
</dbReference>
<keyword evidence="3 5" id="KW-0326">Glycosidase</keyword>
<gene>
    <name evidence="8" type="ORF">RJ640_023371</name>
</gene>
<dbReference type="InterPro" id="IPR044965">
    <property type="entry name" value="Glyco_hydro_17_plant"/>
</dbReference>
<comment type="similarity">
    <text evidence="1 4">Belongs to the glycosyl hydrolase 17 family.</text>
</comment>
<feature type="chain" id="PRO_5041685892" description="Glucan endo-1,3-beta-D-glucosidase" evidence="7">
    <location>
        <begin position="27"/>
        <end position="392"/>
    </location>
</feature>
<keyword evidence="6" id="KW-1133">Transmembrane helix</keyword>